<evidence type="ECO:0000256" key="3">
    <source>
        <dbReference type="ARBA" id="ARBA00023054"/>
    </source>
</evidence>
<keyword evidence="5" id="KW-1133">Transmembrane helix</keyword>
<keyword evidence="3 4" id="KW-0175">Coiled coil</keyword>
<feature type="transmembrane region" description="Helical" evidence="5">
    <location>
        <begin position="15"/>
        <end position="34"/>
    </location>
</feature>
<dbReference type="RefSeq" id="WP_009134181.1">
    <property type="nucleotide sequence ID" value="NZ_CP102250.1"/>
</dbReference>
<dbReference type="GO" id="GO:0022857">
    <property type="term" value="F:transmembrane transporter activity"/>
    <property type="evidence" value="ECO:0007669"/>
    <property type="project" value="InterPro"/>
</dbReference>
<dbReference type="InterPro" id="IPR006143">
    <property type="entry name" value="RND_pump_MFP"/>
</dbReference>
<dbReference type="PANTHER" id="PTHR32347:SF23">
    <property type="entry name" value="BLL5650 PROTEIN"/>
    <property type="match status" value="1"/>
</dbReference>
<dbReference type="STRING" id="742725.HMPREF9450_01375"/>
<dbReference type="Gene3D" id="1.10.287.470">
    <property type="entry name" value="Helix hairpin bin"/>
    <property type="match status" value="1"/>
</dbReference>
<dbReference type="InterPro" id="IPR050465">
    <property type="entry name" value="UPF0194_transport"/>
</dbReference>
<dbReference type="Gene3D" id="2.40.420.20">
    <property type="match status" value="1"/>
</dbReference>
<gene>
    <name evidence="7" type="ORF">HMPREF9450_01375</name>
</gene>
<feature type="domain" description="Multidrug resistance protein MdtA-like C-terminal permuted SH3" evidence="6">
    <location>
        <begin position="344"/>
        <end position="405"/>
    </location>
</feature>
<dbReference type="Gene3D" id="2.40.30.170">
    <property type="match status" value="1"/>
</dbReference>
<evidence type="ECO:0000256" key="4">
    <source>
        <dbReference type="SAM" id="Coils"/>
    </source>
</evidence>
<protein>
    <recommendedName>
        <fullName evidence="6">Multidrug resistance protein MdtA-like C-terminal permuted SH3 domain-containing protein</fullName>
    </recommendedName>
</protein>
<dbReference type="InterPro" id="IPR058627">
    <property type="entry name" value="MdtA-like_C"/>
</dbReference>
<sequence length="416" mass="47997">MDRVIENKRWIKKKYIPYLAGGALALILVIWLIFGNHLSTLKVDKRLLTIEPAQQGQFNDYVRVNGQVQPVTTIQLSPLESGMVEEKLVEEGAMVHKGQVIVRLSNSSLSIAILQSEADLAEKDNFLRNTMVSMEQQKLDLQKERLSLNIDVQRKERKYRQNERLYKEKLIAREDYLQAKEDYELALETRHVVQERQKQDSIYRTTQIESLEENLQSMRQNMMLIRQRMDNLNVKSPIDGQLGTLDAELGQSVSNTVKIGQINDLSDYKIEALIDEHYIDRVRSGLPASFERQDARYDLVVSKVYPDVKEGQFKTDFTFTSKRPDNIRTGQTYYINLELGQPSDAILIPRGAFYQKTGGNWIYVVTEDGSRAYRRTIRIGRQNPQYYEVVEGLQAGEKVIVSGYDTFGDNEMLVLK</sequence>
<evidence type="ECO:0000313" key="8">
    <source>
        <dbReference type="Proteomes" id="UP000006008"/>
    </source>
</evidence>
<dbReference type="Pfam" id="PF25967">
    <property type="entry name" value="RND-MFP_C"/>
    <property type="match status" value="1"/>
</dbReference>
<evidence type="ECO:0000256" key="1">
    <source>
        <dbReference type="ARBA" id="ARBA00004196"/>
    </source>
</evidence>
<evidence type="ECO:0000256" key="5">
    <source>
        <dbReference type="SAM" id="Phobius"/>
    </source>
</evidence>
<dbReference type="PATRIC" id="fig|742725.3.peg.1456"/>
<evidence type="ECO:0000313" key="7">
    <source>
        <dbReference type="EMBL" id="EHB91326.1"/>
    </source>
</evidence>
<dbReference type="GO" id="GO:0030313">
    <property type="term" value="C:cell envelope"/>
    <property type="evidence" value="ECO:0007669"/>
    <property type="project" value="UniProtKB-SubCell"/>
</dbReference>
<dbReference type="HOGENOM" id="CLU_018816_16_1_10"/>
<dbReference type="PANTHER" id="PTHR32347">
    <property type="entry name" value="EFFLUX SYSTEM COMPONENT YKNX-RELATED"/>
    <property type="match status" value="1"/>
</dbReference>
<dbReference type="GO" id="GO:0016020">
    <property type="term" value="C:membrane"/>
    <property type="evidence" value="ECO:0007669"/>
    <property type="project" value="InterPro"/>
</dbReference>
<dbReference type="Proteomes" id="UP000006008">
    <property type="component" value="Unassembled WGS sequence"/>
</dbReference>
<comment type="subcellular location">
    <subcellularLocation>
        <location evidence="1">Cell envelope</location>
    </subcellularLocation>
</comment>
<organism evidence="7 8">
    <name type="scientific">Alistipes indistinctus YIT 12060</name>
    <dbReference type="NCBI Taxonomy" id="742725"/>
    <lineage>
        <taxon>Bacteria</taxon>
        <taxon>Pseudomonadati</taxon>
        <taxon>Bacteroidota</taxon>
        <taxon>Bacteroidia</taxon>
        <taxon>Bacteroidales</taxon>
        <taxon>Rikenellaceae</taxon>
        <taxon>Alistipes</taxon>
    </lineage>
</organism>
<dbReference type="SUPFAM" id="SSF111369">
    <property type="entry name" value="HlyD-like secretion proteins"/>
    <property type="match status" value="1"/>
</dbReference>
<proteinExistence type="inferred from homology"/>
<comment type="similarity">
    <text evidence="2">Belongs to the membrane fusion protein (MFP) (TC 8.A.1) family.</text>
</comment>
<dbReference type="EMBL" id="ADLD01000013">
    <property type="protein sequence ID" value="EHB91326.1"/>
    <property type="molecule type" value="Genomic_DNA"/>
</dbReference>
<evidence type="ECO:0000256" key="2">
    <source>
        <dbReference type="ARBA" id="ARBA00009477"/>
    </source>
</evidence>
<name>G5H9R0_9BACT</name>
<dbReference type="GeneID" id="92815595"/>
<accession>G5H9R0</accession>
<reference evidence="7 8" key="1">
    <citation type="submission" date="2011-08" db="EMBL/GenBank/DDBJ databases">
        <title>The Genome Sequence of Alistipes indistinctus YIT 12060.</title>
        <authorList>
            <consortium name="The Broad Institute Genome Sequencing Platform"/>
            <person name="Earl A."/>
            <person name="Ward D."/>
            <person name="Feldgarden M."/>
            <person name="Gevers D."/>
            <person name="Morotomi M."/>
            <person name="Young S.K."/>
            <person name="Zeng Q."/>
            <person name="Gargeya S."/>
            <person name="Fitzgerald M."/>
            <person name="Haas B."/>
            <person name="Abouelleil A."/>
            <person name="Alvarado L."/>
            <person name="Arachchi H.M."/>
            <person name="Berlin A."/>
            <person name="Brown A."/>
            <person name="Chapman S.B."/>
            <person name="Chen Z."/>
            <person name="Dunbar C."/>
            <person name="Freedman E."/>
            <person name="Gearin G."/>
            <person name="Gellesch M."/>
            <person name="Goldberg J."/>
            <person name="Griggs A."/>
            <person name="Gujja S."/>
            <person name="Heiman D."/>
            <person name="Howarth C."/>
            <person name="Larson L."/>
            <person name="Lui A."/>
            <person name="MacDonald P.J.P."/>
            <person name="Montmayeur A."/>
            <person name="Murphy C."/>
            <person name="Neiman D."/>
            <person name="Pearson M."/>
            <person name="Priest M."/>
            <person name="Roberts A."/>
            <person name="Saif S."/>
            <person name="Shea T."/>
            <person name="Shenoy N."/>
            <person name="Sisk P."/>
            <person name="Stolte C."/>
            <person name="Sykes S."/>
            <person name="Wortman J."/>
            <person name="Nusbaum C."/>
            <person name="Birren B."/>
        </authorList>
    </citation>
    <scope>NUCLEOTIDE SEQUENCE [LARGE SCALE GENOMIC DNA]</scope>
    <source>
        <strain evidence="7 8">YIT 12060</strain>
    </source>
</reference>
<feature type="coiled-coil region" evidence="4">
    <location>
        <begin position="208"/>
        <end position="235"/>
    </location>
</feature>
<dbReference type="NCBIfam" id="TIGR01730">
    <property type="entry name" value="RND_mfp"/>
    <property type="match status" value="1"/>
</dbReference>
<dbReference type="OrthoDB" id="1957187at2"/>
<comment type="caution">
    <text evidence="7">The sequence shown here is derived from an EMBL/GenBank/DDBJ whole genome shotgun (WGS) entry which is preliminary data.</text>
</comment>
<dbReference type="AlphaFoldDB" id="G5H9R0"/>
<keyword evidence="5" id="KW-0812">Transmembrane</keyword>
<keyword evidence="8" id="KW-1185">Reference proteome</keyword>
<evidence type="ECO:0000259" key="6">
    <source>
        <dbReference type="Pfam" id="PF25967"/>
    </source>
</evidence>
<dbReference type="Gene3D" id="2.40.50.100">
    <property type="match status" value="1"/>
</dbReference>
<dbReference type="eggNOG" id="COG0845">
    <property type="taxonomic scope" value="Bacteria"/>
</dbReference>
<keyword evidence="5" id="KW-0472">Membrane</keyword>